<evidence type="ECO:0000256" key="5">
    <source>
        <dbReference type="SAM" id="MobiDB-lite"/>
    </source>
</evidence>
<sequence length="482" mass="53873">MASSSVRLSQLSKKLPSSRDALSAAAAAAAVAALGVASVFSSRKECHECSNISTSPSWMNLLFPHRSVRDDDTSCLRGEQGGRDASTFLVPVAWPAKQRSLLQRCAVTKCEAPTKRPHLAEVGGGTEKQDAHRKPLSSDPADYDGGMARTSAATNDDDGMYHGLFPRRQLWRPRLEYPLWDYDWDGRHPPPIGNEPIKESSASSTANSFTTEAQRDRHIRKNGITRHIILIRHGQYDETYPEDEKRILTPLGRKQAQLTGQRLGAYIRGVNKDFGPCKVRVLRVSNLERAKETAGIIYDNLGLNEENNETMKLEMADPDPLLNEGRPCHYIPGSKAHQSVIDRTDEHHPRIENAFRKYFYRAHMPGALGGNESSSSTSNTSEDIKLSTSSNPKKADSNNGTIERHSKHEFEIIVCHANVIRYFFCRALQLPPEAWLRLCVFNCSLTYFTIRPTGTVSCRMLGDIGHLPYDCCTFSMHTGFNW</sequence>
<evidence type="ECO:0000256" key="1">
    <source>
        <dbReference type="ARBA" id="ARBA00006717"/>
    </source>
</evidence>
<feature type="region of interest" description="Disordered" evidence="5">
    <location>
        <begin position="369"/>
        <end position="402"/>
    </location>
</feature>
<dbReference type="InterPro" id="IPR013078">
    <property type="entry name" value="His_Pase_superF_clade-1"/>
</dbReference>
<name>A0ABD3NRS7_9STRA</name>
<dbReference type="GO" id="GO:0016787">
    <property type="term" value="F:hydrolase activity"/>
    <property type="evidence" value="ECO:0007669"/>
    <property type="project" value="UniProtKB-KW"/>
</dbReference>
<dbReference type="InterPro" id="IPR029033">
    <property type="entry name" value="His_PPase_superfam"/>
</dbReference>
<organism evidence="6 7">
    <name type="scientific">Cyclotella cryptica</name>
    <dbReference type="NCBI Taxonomy" id="29204"/>
    <lineage>
        <taxon>Eukaryota</taxon>
        <taxon>Sar</taxon>
        <taxon>Stramenopiles</taxon>
        <taxon>Ochrophyta</taxon>
        <taxon>Bacillariophyta</taxon>
        <taxon>Coscinodiscophyceae</taxon>
        <taxon>Thalassiosirophycidae</taxon>
        <taxon>Stephanodiscales</taxon>
        <taxon>Stephanodiscaceae</taxon>
        <taxon>Cyclotella</taxon>
    </lineage>
</organism>
<dbReference type="SUPFAM" id="SSF53254">
    <property type="entry name" value="Phosphoglycerate mutase-like"/>
    <property type="match status" value="1"/>
</dbReference>
<dbReference type="Proteomes" id="UP001516023">
    <property type="component" value="Unassembled WGS sequence"/>
</dbReference>
<dbReference type="Pfam" id="PF00300">
    <property type="entry name" value="His_Phos_1"/>
    <property type="match status" value="2"/>
</dbReference>
<evidence type="ECO:0000256" key="3">
    <source>
        <dbReference type="ARBA" id="ARBA00039765"/>
    </source>
</evidence>
<keyword evidence="7" id="KW-1185">Reference proteome</keyword>
<reference evidence="6 7" key="1">
    <citation type="journal article" date="2020" name="G3 (Bethesda)">
        <title>Improved Reference Genome for Cyclotella cryptica CCMP332, a Model for Cell Wall Morphogenesis, Salinity Adaptation, and Lipid Production in Diatoms (Bacillariophyta).</title>
        <authorList>
            <person name="Roberts W.R."/>
            <person name="Downey K.M."/>
            <person name="Ruck E.C."/>
            <person name="Traller J.C."/>
            <person name="Alverson A.J."/>
        </authorList>
    </citation>
    <scope>NUCLEOTIDE SEQUENCE [LARGE SCALE GENOMIC DNA]</scope>
    <source>
        <strain evidence="6 7">CCMP332</strain>
    </source>
</reference>
<evidence type="ECO:0000313" key="6">
    <source>
        <dbReference type="EMBL" id="KAL3778617.1"/>
    </source>
</evidence>
<accession>A0ABD3NRS7</accession>
<gene>
    <name evidence="6" type="ORF">HJC23_010959</name>
</gene>
<dbReference type="Gene3D" id="3.40.50.1240">
    <property type="entry name" value="Phosphoglycerate mutase-like"/>
    <property type="match status" value="1"/>
</dbReference>
<feature type="compositionally biased region" description="Low complexity" evidence="5">
    <location>
        <begin position="200"/>
        <end position="212"/>
    </location>
</feature>
<dbReference type="EMBL" id="JABMIG020000426">
    <property type="protein sequence ID" value="KAL3778617.1"/>
    <property type="molecule type" value="Genomic_DNA"/>
</dbReference>
<protein>
    <recommendedName>
        <fullName evidence="3">Serine/threonine-protein phosphatase PGAM5, mitochondrial</fullName>
    </recommendedName>
    <alternativeName>
        <fullName evidence="4">Serine/threonine-protein phosphatase Pgam5, mitochondrial</fullName>
    </alternativeName>
</protein>
<evidence type="ECO:0000313" key="7">
    <source>
        <dbReference type="Proteomes" id="UP001516023"/>
    </source>
</evidence>
<feature type="region of interest" description="Disordered" evidence="5">
    <location>
        <begin position="193"/>
        <end position="214"/>
    </location>
</feature>
<dbReference type="InterPro" id="IPR051021">
    <property type="entry name" value="Mito_Ser/Thr_phosphatase"/>
</dbReference>
<dbReference type="CDD" id="cd07067">
    <property type="entry name" value="HP_PGM_like"/>
    <property type="match status" value="1"/>
</dbReference>
<dbReference type="SMART" id="SM00855">
    <property type="entry name" value="PGAM"/>
    <property type="match status" value="1"/>
</dbReference>
<feature type="compositionally biased region" description="Low complexity" evidence="5">
    <location>
        <begin position="370"/>
        <end position="381"/>
    </location>
</feature>
<comment type="caution">
    <text evidence="6">The sequence shown here is derived from an EMBL/GenBank/DDBJ whole genome shotgun (WGS) entry which is preliminary data.</text>
</comment>
<evidence type="ECO:0000256" key="2">
    <source>
        <dbReference type="ARBA" id="ARBA00022801"/>
    </source>
</evidence>
<dbReference type="PANTHER" id="PTHR20935">
    <property type="entry name" value="PHOSPHOGLYCERATE MUTASE-RELATED"/>
    <property type="match status" value="1"/>
</dbReference>
<proteinExistence type="inferred from homology"/>
<keyword evidence="2" id="KW-0378">Hydrolase</keyword>
<feature type="compositionally biased region" description="Polar residues" evidence="5">
    <location>
        <begin position="386"/>
        <end position="401"/>
    </location>
</feature>
<comment type="similarity">
    <text evidence="1">Belongs to the phosphoglycerate mutase family. BPG-dependent PGAM subfamily.</text>
</comment>
<feature type="region of interest" description="Disordered" evidence="5">
    <location>
        <begin position="117"/>
        <end position="145"/>
    </location>
</feature>
<dbReference type="AlphaFoldDB" id="A0ABD3NRS7"/>
<evidence type="ECO:0000256" key="4">
    <source>
        <dbReference type="ARBA" id="ARBA00040722"/>
    </source>
</evidence>
<dbReference type="PANTHER" id="PTHR20935:SF0">
    <property type="entry name" value="SERINE_THREONINE-PROTEIN PHOSPHATASE PGAM5, MITOCHONDRIAL"/>
    <property type="match status" value="1"/>
</dbReference>